<dbReference type="Gene3D" id="1.10.760.10">
    <property type="entry name" value="Cytochrome c-like domain"/>
    <property type="match status" value="2"/>
</dbReference>
<dbReference type="RefSeq" id="WP_369666165.1">
    <property type="nucleotide sequence ID" value="NZ_JBDKXB010000004.1"/>
</dbReference>
<keyword evidence="1" id="KW-0813">Transport</keyword>
<dbReference type="Pfam" id="PF13442">
    <property type="entry name" value="Cytochrome_CBB3"/>
    <property type="match status" value="1"/>
</dbReference>
<feature type="domain" description="Cytochrome c" evidence="7">
    <location>
        <begin position="151"/>
        <end position="233"/>
    </location>
</feature>
<keyword evidence="5 6" id="KW-0408">Iron</keyword>
<sequence length="235" mass="25986">MIQVYKKQLLWLAVLVPMVMTTLAVAERPKQPRAPGIESPDYVWNEMRGEMLQALRATGDPIRGEISFDVCAGCHGFGAEGEDDGSYPRLAGQHASVLIKQMTDVRAGRRDNPKMYPFAADHVITTQEVADIAVFLAALPVTPDNGKGPGSDLARGEELYRQDCESCHGAIGQGSGAKFYPRVSGQHYEYLLREARMIRDGERRNANPEMVEVIEDYSDADLAIVSDFMSRLPLE</sequence>
<dbReference type="InterPro" id="IPR050597">
    <property type="entry name" value="Cytochrome_c_Oxidase_Subunit"/>
</dbReference>
<comment type="caution">
    <text evidence="8">The sequence shown here is derived from an EMBL/GenBank/DDBJ whole genome shotgun (WGS) entry which is preliminary data.</text>
</comment>
<dbReference type="InterPro" id="IPR009056">
    <property type="entry name" value="Cyt_c-like_dom"/>
</dbReference>
<dbReference type="SUPFAM" id="SSF46626">
    <property type="entry name" value="Cytochrome c"/>
    <property type="match status" value="2"/>
</dbReference>
<evidence type="ECO:0000256" key="3">
    <source>
        <dbReference type="ARBA" id="ARBA00022723"/>
    </source>
</evidence>
<feature type="domain" description="Cytochrome c" evidence="7">
    <location>
        <begin position="59"/>
        <end position="140"/>
    </location>
</feature>
<dbReference type="PROSITE" id="PS51007">
    <property type="entry name" value="CYTC"/>
    <property type="match status" value="2"/>
</dbReference>
<accession>A0ABV4BE46</accession>
<dbReference type="InterPro" id="IPR036909">
    <property type="entry name" value="Cyt_c-like_dom_sf"/>
</dbReference>
<dbReference type="Proteomes" id="UP001564408">
    <property type="component" value="Unassembled WGS sequence"/>
</dbReference>
<proteinExistence type="predicted"/>
<dbReference type="PANTHER" id="PTHR33751">
    <property type="entry name" value="CBB3-TYPE CYTOCHROME C OXIDASE SUBUNIT FIXP"/>
    <property type="match status" value="1"/>
</dbReference>
<protein>
    <submittedName>
        <fullName evidence="8">C-type cytochrome</fullName>
    </submittedName>
</protein>
<evidence type="ECO:0000256" key="4">
    <source>
        <dbReference type="ARBA" id="ARBA00022982"/>
    </source>
</evidence>
<evidence type="ECO:0000313" key="9">
    <source>
        <dbReference type="Proteomes" id="UP001564408"/>
    </source>
</evidence>
<dbReference type="PANTHER" id="PTHR33751:SF9">
    <property type="entry name" value="CYTOCHROME C4"/>
    <property type="match status" value="1"/>
</dbReference>
<evidence type="ECO:0000256" key="2">
    <source>
        <dbReference type="ARBA" id="ARBA00022617"/>
    </source>
</evidence>
<reference evidence="8 9" key="1">
    <citation type="submission" date="2024-05" db="EMBL/GenBank/DDBJ databases">
        <title>Genome Sequence and Characterization of the New Strain Purple Sulfur Bacterium of Genus Thioalkalicoccus.</title>
        <authorList>
            <person name="Bryantseva I.A."/>
            <person name="Kyndt J.A."/>
            <person name="Imhoff J.F."/>
        </authorList>
    </citation>
    <scope>NUCLEOTIDE SEQUENCE [LARGE SCALE GENOMIC DNA]</scope>
    <source>
        <strain evidence="8 9">Um2</strain>
    </source>
</reference>
<evidence type="ECO:0000259" key="7">
    <source>
        <dbReference type="PROSITE" id="PS51007"/>
    </source>
</evidence>
<keyword evidence="4" id="KW-0249">Electron transport</keyword>
<keyword evidence="2 6" id="KW-0349">Heme</keyword>
<keyword evidence="9" id="KW-1185">Reference proteome</keyword>
<evidence type="ECO:0000256" key="1">
    <source>
        <dbReference type="ARBA" id="ARBA00022448"/>
    </source>
</evidence>
<evidence type="ECO:0000256" key="5">
    <source>
        <dbReference type="ARBA" id="ARBA00023004"/>
    </source>
</evidence>
<organism evidence="8 9">
    <name type="scientific">Thioalkalicoccus limnaeus</name>
    <dbReference type="NCBI Taxonomy" id="120681"/>
    <lineage>
        <taxon>Bacteria</taxon>
        <taxon>Pseudomonadati</taxon>
        <taxon>Pseudomonadota</taxon>
        <taxon>Gammaproteobacteria</taxon>
        <taxon>Chromatiales</taxon>
        <taxon>Chromatiaceae</taxon>
        <taxon>Thioalkalicoccus</taxon>
    </lineage>
</organism>
<gene>
    <name evidence="8" type="ORF">ABC977_05095</name>
</gene>
<evidence type="ECO:0000256" key="6">
    <source>
        <dbReference type="PROSITE-ProRule" id="PRU00433"/>
    </source>
</evidence>
<name>A0ABV4BE46_9GAMM</name>
<dbReference type="Pfam" id="PF00034">
    <property type="entry name" value="Cytochrom_C"/>
    <property type="match status" value="1"/>
</dbReference>
<evidence type="ECO:0000313" key="8">
    <source>
        <dbReference type="EMBL" id="MEY6431783.1"/>
    </source>
</evidence>
<dbReference type="EMBL" id="JBDKXB010000004">
    <property type="protein sequence ID" value="MEY6431783.1"/>
    <property type="molecule type" value="Genomic_DNA"/>
</dbReference>
<keyword evidence="3 6" id="KW-0479">Metal-binding</keyword>